<comment type="caution">
    <text evidence="2">The sequence shown here is derived from an EMBL/GenBank/DDBJ whole genome shotgun (WGS) entry which is preliminary data.</text>
</comment>
<dbReference type="AlphaFoldDB" id="A0AAI8Z051"/>
<keyword evidence="1" id="KW-0472">Membrane</keyword>
<organism evidence="2 3">
    <name type="scientific">Lecanosticta acicola</name>
    <dbReference type="NCBI Taxonomy" id="111012"/>
    <lineage>
        <taxon>Eukaryota</taxon>
        <taxon>Fungi</taxon>
        <taxon>Dikarya</taxon>
        <taxon>Ascomycota</taxon>
        <taxon>Pezizomycotina</taxon>
        <taxon>Dothideomycetes</taxon>
        <taxon>Dothideomycetidae</taxon>
        <taxon>Mycosphaerellales</taxon>
        <taxon>Mycosphaerellaceae</taxon>
        <taxon>Lecanosticta</taxon>
    </lineage>
</organism>
<keyword evidence="1" id="KW-0812">Transmembrane</keyword>
<dbReference type="EMBL" id="CAVMBE010000032">
    <property type="protein sequence ID" value="CAK4028703.1"/>
    <property type="molecule type" value="Genomic_DNA"/>
</dbReference>
<evidence type="ECO:0000313" key="2">
    <source>
        <dbReference type="EMBL" id="CAK4028703.1"/>
    </source>
</evidence>
<protein>
    <submittedName>
        <fullName evidence="2">Uncharacterized protein</fullName>
    </submittedName>
</protein>
<feature type="transmembrane region" description="Helical" evidence="1">
    <location>
        <begin position="25"/>
        <end position="43"/>
    </location>
</feature>
<name>A0AAI8Z051_9PEZI</name>
<dbReference type="Proteomes" id="UP001296104">
    <property type="component" value="Unassembled WGS sequence"/>
</dbReference>
<sequence>MAQHLTEKYTKKMEEEQLLRNPFGAGYKVVILGACLMSLGCILPDRFRATLKRIYPEVGLLRDGLRQMEKALDGPNAYQDGVPYDFGSLDIHEM</sequence>
<proteinExistence type="predicted"/>
<reference evidence="2" key="1">
    <citation type="submission" date="2023-11" db="EMBL/GenBank/DDBJ databases">
        <authorList>
            <person name="Alioto T."/>
            <person name="Alioto T."/>
            <person name="Gomez Garrido J."/>
        </authorList>
    </citation>
    <scope>NUCLEOTIDE SEQUENCE</scope>
</reference>
<evidence type="ECO:0000313" key="3">
    <source>
        <dbReference type="Proteomes" id="UP001296104"/>
    </source>
</evidence>
<keyword evidence="3" id="KW-1185">Reference proteome</keyword>
<accession>A0AAI8Z051</accession>
<keyword evidence="1" id="KW-1133">Transmembrane helix</keyword>
<gene>
    <name evidence="2" type="ORF">LECACI_7A005178</name>
</gene>
<evidence type="ECO:0000256" key="1">
    <source>
        <dbReference type="SAM" id="Phobius"/>
    </source>
</evidence>